<dbReference type="Proteomes" id="UP000468735">
    <property type="component" value="Unassembled WGS sequence"/>
</dbReference>
<dbReference type="GO" id="GO:0071949">
    <property type="term" value="F:FAD binding"/>
    <property type="evidence" value="ECO:0007669"/>
    <property type="project" value="InterPro"/>
</dbReference>
<dbReference type="EMBL" id="WBMT01000010">
    <property type="protein sequence ID" value="KAB2346971.1"/>
    <property type="molecule type" value="Genomic_DNA"/>
</dbReference>
<evidence type="ECO:0000313" key="2">
    <source>
        <dbReference type="EMBL" id="KAB2346971.1"/>
    </source>
</evidence>
<dbReference type="RefSeq" id="WP_151562946.1">
    <property type="nucleotide sequence ID" value="NZ_WBMT01000010.1"/>
</dbReference>
<dbReference type="PANTHER" id="PTHR42659:SF9">
    <property type="entry name" value="XANTHINE DEHYDROGENASE FAD-BINDING SUBUNIT XDHB-RELATED"/>
    <property type="match status" value="1"/>
</dbReference>
<proteinExistence type="predicted"/>
<dbReference type="InterPro" id="IPR016166">
    <property type="entry name" value="FAD-bd_PCMH"/>
</dbReference>
<comment type="caution">
    <text evidence="2">The sequence shown here is derived from an EMBL/GenBank/DDBJ whole genome shotgun (WGS) entry which is preliminary data.</text>
</comment>
<dbReference type="AlphaFoldDB" id="A0A6H9YYM5"/>
<dbReference type="InterPro" id="IPR016169">
    <property type="entry name" value="FAD-bd_PCMH_sub2"/>
</dbReference>
<dbReference type="InterPro" id="IPR036683">
    <property type="entry name" value="CO_DH_flav_C_dom_sf"/>
</dbReference>
<sequence>MTGLDQTLEALRAGALPRAGGTDLLARPHTPQVIADLRDVAELAGIHHLPDGSARIGATTTIAHLAADDRLLSTHPALVLAARTLATPQIRATATVGGNLLQRNRCPYLRNPAFTCHQTGGDGCPARTGWHSWAVAIDHSACIAPHPSSLAVPLLAHDARAELHPGGTIPLIDLYGDGTDPTRDHQLTSEQLLIAVHIPAPPEGERAVHQRTTPHGSTDWPLVEATARLLITSGNIASATVAIGGIARTPQRLTAVETALTGQPATTETANTAAAHATADCTPLPQTRHKTHLLHHTVLDTLRKALGDTS</sequence>
<accession>A0A6H9YYM5</accession>
<dbReference type="InterPro" id="IPR005107">
    <property type="entry name" value="CO_DH_flav_C"/>
</dbReference>
<feature type="domain" description="FAD-binding PCMH-type" evidence="1">
    <location>
        <begin position="1"/>
        <end position="203"/>
    </location>
</feature>
<dbReference type="SUPFAM" id="SSF55447">
    <property type="entry name" value="CO dehydrogenase flavoprotein C-terminal domain-like"/>
    <property type="match status" value="1"/>
</dbReference>
<dbReference type="InterPro" id="IPR051312">
    <property type="entry name" value="Diverse_Substr_Oxidored"/>
</dbReference>
<dbReference type="OrthoDB" id="9814706at2"/>
<dbReference type="Pfam" id="PF03450">
    <property type="entry name" value="CO_deh_flav_C"/>
    <property type="match status" value="1"/>
</dbReference>
<gene>
    <name evidence="2" type="ORF">F8566_22565</name>
</gene>
<dbReference type="PROSITE" id="PS51387">
    <property type="entry name" value="FAD_PCMH"/>
    <property type="match status" value="1"/>
</dbReference>
<evidence type="ECO:0000259" key="1">
    <source>
        <dbReference type="PROSITE" id="PS51387"/>
    </source>
</evidence>
<organism evidence="2 3">
    <name type="scientific">Actinomadura rudentiformis</name>
    <dbReference type="NCBI Taxonomy" id="359158"/>
    <lineage>
        <taxon>Bacteria</taxon>
        <taxon>Bacillati</taxon>
        <taxon>Actinomycetota</taxon>
        <taxon>Actinomycetes</taxon>
        <taxon>Streptosporangiales</taxon>
        <taxon>Thermomonosporaceae</taxon>
        <taxon>Actinomadura</taxon>
    </lineage>
</organism>
<dbReference type="PANTHER" id="PTHR42659">
    <property type="entry name" value="XANTHINE DEHYDROGENASE SUBUNIT C-RELATED"/>
    <property type="match status" value="1"/>
</dbReference>
<dbReference type="GO" id="GO:0016491">
    <property type="term" value="F:oxidoreductase activity"/>
    <property type="evidence" value="ECO:0007669"/>
    <property type="project" value="InterPro"/>
</dbReference>
<dbReference type="InterPro" id="IPR036318">
    <property type="entry name" value="FAD-bd_PCMH-like_sf"/>
</dbReference>
<dbReference type="SMART" id="SM01092">
    <property type="entry name" value="CO_deh_flav_C"/>
    <property type="match status" value="1"/>
</dbReference>
<dbReference type="InterPro" id="IPR002346">
    <property type="entry name" value="Mopterin_DH_FAD-bd"/>
</dbReference>
<dbReference type="Gene3D" id="3.30.390.50">
    <property type="entry name" value="CO dehydrogenase flavoprotein, C-terminal domain"/>
    <property type="match status" value="1"/>
</dbReference>
<reference evidence="2 3" key="1">
    <citation type="submission" date="2019-09" db="EMBL/GenBank/DDBJ databases">
        <title>Actinomadura physcomitrii sp. nov., a novel actinomycete isolated from moss [Physcomitrium sphaericum (Ludw) Fuernr].</title>
        <authorList>
            <person name="Zhuang X."/>
            <person name="Liu C."/>
        </authorList>
    </citation>
    <scope>NUCLEOTIDE SEQUENCE [LARGE SCALE GENOMIC DNA]</scope>
    <source>
        <strain evidence="2 3">HMC1</strain>
    </source>
</reference>
<protein>
    <submittedName>
        <fullName evidence="2">Oxidoreductase</fullName>
    </submittedName>
</protein>
<name>A0A6H9YYM5_9ACTN</name>
<keyword evidence="3" id="KW-1185">Reference proteome</keyword>
<dbReference type="Pfam" id="PF00941">
    <property type="entry name" value="FAD_binding_5"/>
    <property type="match status" value="1"/>
</dbReference>
<dbReference type="SUPFAM" id="SSF56176">
    <property type="entry name" value="FAD-binding/transporter-associated domain-like"/>
    <property type="match status" value="1"/>
</dbReference>
<evidence type="ECO:0000313" key="3">
    <source>
        <dbReference type="Proteomes" id="UP000468735"/>
    </source>
</evidence>
<dbReference type="Gene3D" id="3.30.465.10">
    <property type="match status" value="1"/>
</dbReference>